<reference evidence="2" key="1">
    <citation type="journal article" date="2023" name="G3 (Bethesda)">
        <title>A reference genome for the long-term kleptoplast-retaining sea slug Elysia crispata morphotype clarki.</title>
        <authorList>
            <person name="Eastman K.E."/>
            <person name="Pendleton A.L."/>
            <person name="Shaikh M.A."/>
            <person name="Suttiyut T."/>
            <person name="Ogas R."/>
            <person name="Tomko P."/>
            <person name="Gavelis G."/>
            <person name="Widhalm J.R."/>
            <person name="Wisecaver J.H."/>
        </authorList>
    </citation>
    <scope>NUCLEOTIDE SEQUENCE</scope>
    <source>
        <strain evidence="2">ECLA1</strain>
    </source>
</reference>
<dbReference type="Proteomes" id="UP001283361">
    <property type="component" value="Unassembled WGS sequence"/>
</dbReference>
<protein>
    <submittedName>
        <fullName evidence="2">Uncharacterized protein</fullName>
    </submittedName>
</protein>
<organism evidence="2 3">
    <name type="scientific">Elysia crispata</name>
    <name type="common">lettuce slug</name>
    <dbReference type="NCBI Taxonomy" id="231223"/>
    <lineage>
        <taxon>Eukaryota</taxon>
        <taxon>Metazoa</taxon>
        <taxon>Spiralia</taxon>
        <taxon>Lophotrochozoa</taxon>
        <taxon>Mollusca</taxon>
        <taxon>Gastropoda</taxon>
        <taxon>Heterobranchia</taxon>
        <taxon>Euthyneura</taxon>
        <taxon>Panpulmonata</taxon>
        <taxon>Sacoglossa</taxon>
        <taxon>Placobranchoidea</taxon>
        <taxon>Plakobranchidae</taxon>
        <taxon>Elysia</taxon>
    </lineage>
</organism>
<comment type="caution">
    <text evidence="2">The sequence shown here is derived from an EMBL/GenBank/DDBJ whole genome shotgun (WGS) entry which is preliminary data.</text>
</comment>
<keyword evidence="3" id="KW-1185">Reference proteome</keyword>
<evidence type="ECO:0000313" key="2">
    <source>
        <dbReference type="EMBL" id="KAK3790175.1"/>
    </source>
</evidence>
<dbReference type="AlphaFoldDB" id="A0AAE1ALM9"/>
<evidence type="ECO:0000313" key="3">
    <source>
        <dbReference type="Proteomes" id="UP001283361"/>
    </source>
</evidence>
<gene>
    <name evidence="2" type="ORF">RRG08_010792</name>
</gene>
<accession>A0AAE1ALM9</accession>
<dbReference type="EMBL" id="JAWDGP010001567">
    <property type="protein sequence ID" value="KAK3790175.1"/>
    <property type="molecule type" value="Genomic_DNA"/>
</dbReference>
<feature type="region of interest" description="Disordered" evidence="1">
    <location>
        <begin position="1"/>
        <end position="47"/>
    </location>
</feature>
<name>A0AAE1ALM9_9GAST</name>
<evidence type="ECO:0000256" key="1">
    <source>
        <dbReference type="SAM" id="MobiDB-lite"/>
    </source>
</evidence>
<sequence length="74" mass="8243">MSKKGQRAGLRLRSGENESALGSNVTKRRRTMDSTHSNDEESEGIQVTRQQNYRIQVGCAIHLPSFSLAHLTMA</sequence>
<proteinExistence type="predicted"/>